<evidence type="ECO:0000256" key="8">
    <source>
        <dbReference type="SAM" id="MobiDB-lite"/>
    </source>
</evidence>
<dbReference type="GO" id="GO:0019706">
    <property type="term" value="F:protein-cysteine S-palmitoyltransferase activity"/>
    <property type="evidence" value="ECO:0007669"/>
    <property type="project" value="UniProtKB-EC"/>
</dbReference>
<reference evidence="10 11" key="1">
    <citation type="submission" date="2024-10" db="EMBL/GenBank/DDBJ databases">
        <title>Updated reference genomes for cyclostephanoid diatoms.</title>
        <authorList>
            <person name="Roberts W.R."/>
            <person name="Alverson A.J."/>
        </authorList>
    </citation>
    <scope>NUCLEOTIDE SEQUENCE [LARGE SCALE GENOMIC DNA]</scope>
    <source>
        <strain evidence="10 11">AJA010-31</strain>
    </source>
</reference>
<evidence type="ECO:0000313" key="10">
    <source>
        <dbReference type="EMBL" id="KAL3773888.1"/>
    </source>
</evidence>
<accession>A0ABD3NEL2</accession>
<keyword evidence="5 7" id="KW-0472">Membrane</keyword>
<dbReference type="PANTHER" id="PTHR22883:SF445">
    <property type="entry name" value="PALMITOYLTRANSFERASE"/>
    <property type="match status" value="1"/>
</dbReference>
<comment type="catalytic activity">
    <reaction evidence="7">
        <text>L-cysteinyl-[protein] + hexadecanoyl-CoA = S-hexadecanoyl-L-cysteinyl-[protein] + CoA</text>
        <dbReference type="Rhea" id="RHEA:36683"/>
        <dbReference type="Rhea" id="RHEA-COMP:10131"/>
        <dbReference type="Rhea" id="RHEA-COMP:11032"/>
        <dbReference type="ChEBI" id="CHEBI:29950"/>
        <dbReference type="ChEBI" id="CHEBI:57287"/>
        <dbReference type="ChEBI" id="CHEBI:57379"/>
        <dbReference type="ChEBI" id="CHEBI:74151"/>
        <dbReference type="EC" id="2.3.1.225"/>
    </reaction>
</comment>
<feature type="transmembrane region" description="Helical" evidence="7">
    <location>
        <begin position="73"/>
        <end position="94"/>
    </location>
</feature>
<dbReference type="GO" id="GO:0016020">
    <property type="term" value="C:membrane"/>
    <property type="evidence" value="ECO:0007669"/>
    <property type="project" value="UniProtKB-SubCell"/>
</dbReference>
<dbReference type="AlphaFoldDB" id="A0ABD3NEL2"/>
<organism evidence="10 11">
    <name type="scientific">Cyclotella atomus</name>
    <dbReference type="NCBI Taxonomy" id="382360"/>
    <lineage>
        <taxon>Eukaryota</taxon>
        <taxon>Sar</taxon>
        <taxon>Stramenopiles</taxon>
        <taxon>Ochrophyta</taxon>
        <taxon>Bacillariophyta</taxon>
        <taxon>Coscinodiscophyceae</taxon>
        <taxon>Thalassiosirophycidae</taxon>
        <taxon>Stephanodiscales</taxon>
        <taxon>Stephanodiscaceae</taxon>
        <taxon>Cyclotella</taxon>
    </lineage>
</organism>
<dbReference type="EMBL" id="JALLPJ020001216">
    <property type="protein sequence ID" value="KAL3773888.1"/>
    <property type="molecule type" value="Genomic_DNA"/>
</dbReference>
<feature type="transmembrane region" description="Helical" evidence="7">
    <location>
        <begin position="285"/>
        <end position="309"/>
    </location>
</feature>
<evidence type="ECO:0000259" key="9">
    <source>
        <dbReference type="Pfam" id="PF01529"/>
    </source>
</evidence>
<sequence>MSMLASLIFQITLLTLIFAFFTYACIIADPETSQVAKVCTQTIPSYLFNKIKRLIGEKNFTKLEKWMDRSLQIVYLILVLGSWSIIFTYGYDAIDNSKYVRSQHKYIGYIVFAMCMGSWHYACTTSPGNVTSKTIALFDHYEYDNLMYTDRECPTLKIRKIARSKYDRCTNRHGEFDFMVCMKWLLFCTSIVGTLFLFKVPRFDHYCGWLNQAVGERNYRWFLLFLIVHVFMCVYGSWAMGTVLYGEILDKNLFNATFYNASTGMEVKADYFILLHFLMMRHFEIMAIMLLMTVMSVCLGIFLGFHLYITSVNMTTNEFFKWRAVKKFHKIETKRYQQALKDGKVKPAQKNHVKAKPGTLDDVDVGCVGPEGGTSPSKANEDDVILNPGPMPRNKYNNGIVMNFMEVIKPLSTRDKALQRYRATLKNGGNEETNGSNDLKPKAMLIAS</sequence>
<evidence type="ECO:0000256" key="5">
    <source>
        <dbReference type="ARBA" id="ARBA00023136"/>
    </source>
</evidence>
<evidence type="ECO:0000256" key="4">
    <source>
        <dbReference type="ARBA" id="ARBA00022989"/>
    </source>
</evidence>
<dbReference type="InterPro" id="IPR039859">
    <property type="entry name" value="PFA4/ZDH16/20/ERF2-like"/>
</dbReference>
<gene>
    <name evidence="10" type="ORF">ACHAWO_007208</name>
</gene>
<evidence type="ECO:0000256" key="1">
    <source>
        <dbReference type="ARBA" id="ARBA00004141"/>
    </source>
</evidence>
<evidence type="ECO:0000256" key="2">
    <source>
        <dbReference type="ARBA" id="ARBA00022679"/>
    </source>
</evidence>
<dbReference type="InterPro" id="IPR001594">
    <property type="entry name" value="Palmitoyltrfase_DHHC"/>
</dbReference>
<dbReference type="Pfam" id="PF01529">
    <property type="entry name" value="DHHC"/>
    <property type="match status" value="1"/>
</dbReference>
<keyword evidence="11" id="KW-1185">Reference proteome</keyword>
<evidence type="ECO:0000256" key="7">
    <source>
        <dbReference type="RuleBase" id="RU079119"/>
    </source>
</evidence>
<name>A0ABD3NEL2_9STRA</name>
<keyword evidence="4 7" id="KW-1133">Transmembrane helix</keyword>
<evidence type="ECO:0000256" key="3">
    <source>
        <dbReference type="ARBA" id="ARBA00022692"/>
    </source>
</evidence>
<dbReference type="EC" id="2.3.1.225" evidence="7"/>
<feature type="region of interest" description="Disordered" evidence="8">
    <location>
        <begin position="426"/>
        <end position="448"/>
    </location>
</feature>
<keyword evidence="6 7" id="KW-0012">Acyltransferase</keyword>
<evidence type="ECO:0000313" key="11">
    <source>
        <dbReference type="Proteomes" id="UP001530400"/>
    </source>
</evidence>
<dbReference type="PANTHER" id="PTHR22883">
    <property type="entry name" value="ZINC FINGER DHHC DOMAIN CONTAINING PROTEIN"/>
    <property type="match status" value="1"/>
</dbReference>
<feature type="transmembrane region" description="Helical" evidence="7">
    <location>
        <begin position="176"/>
        <end position="198"/>
    </location>
</feature>
<feature type="domain" description="Palmitoyltransferase DHHC" evidence="9">
    <location>
        <begin position="200"/>
        <end position="322"/>
    </location>
</feature>
<comment type="caution">
    <text evidence="10">The sequence shown here is derived from an EMBL/GenBank/DDBJ whole genome shotgun (WGS) entry which is preliminary data.</text>
</comment>
<keyword evidence="3 7" id="KW-0812">Transmembrane</keyword>
<keyword evidence="2 7" id="KW-0808">Transferase</keyword>
<comment type="subcellular location">
    <subcellularLocation>
        <location evidence="1">Membrane</location>
        <topology evidence="1">Multi-pass membrane protein</topology>
    </subcellularLocation>
</comment>
<evidence type="ECO:0000256" key="6">
    <source>
        <dbReference type="ARBA" id="ARBA00023315"/>
    </source>
</evidence>
<feature type="transmembrane region" description="Helical" evidence="7">
    <location>
        <begin position="219"/>
        <end position="238"/>
    </location>
</feature>
<comment type="domain">
    <text evidence="7">The DHHC domain is required for palmitoyltransferase activity.</text>
</comment>
<comment type="similarity">
    <text evidence="7">Belongs to the DHHC palmitoyltransferase family.</text>
</comment>
<proteinExistence type="inferred from homology"/>
<dbReference type="Proteomes" id="UP001530400">
    <property type="component" value="Unassembled WGS sequence"/>
</dbReference>
<feature type="region of interest" description="Disordered" evidence="8">
    <location>
        <begin position="370"/>
        <end position="390"/>
    </location>
</feature>
<protein>
    <recommendedName>
        <fullName evidence="7">Palmitoyltransferase</fullName>
        <ecNumber evidence="7">2.3.1.225</ecNumber>
    </recommendedName>
</protein>
<dbReference type="PROSITE" id="PS50216">
    <property type="entry name" value="DHHC"/>
    <property type="match status" value="1"/>
</dbReference>
<feature type="transmembrane region" description="Helical" evidence="7">
    <location>
        <begin position="106"/>
        <end position="122"/>
    </location>
</feature>